<dbReference type="OrthoDB" id="2135310at2"/>
<accession>A0A3Q9BJX7</accession>
<dbReference type="Pfam" id="PF09346">
    <property type="entry name" value="SMI1_KNR4"/>
    <property type="match status" value="1"/>
</dbReference>
<reference evidence="3" key="1">
    <citation type="submission" date="2018-12" db="EMBL/GenBank/DDBJ databases">
        <title>Complete genome sequencing of Jeotgalibaca sp. H21T32.</title>
        <authorList>
            <person name="Bae J.-W."/>
            <person name="Lee S.-Y."/>
        </authorList>
    </citation>
    <scope>NUCLEOTIDE SEQUENCE [LARGE SCALE GENOMIC DNA]</scope>
    <source>
        <strain evidence="3">H21T32</strain>
    </source>
</reference>
<protein>
    <submittedName>
        <fullName evidence="2">SMI1/KNR4 family protein</fullName>
    </submittedName>
</protein>
<proteinExistence type="predicted"/>
<dbReference type="Proteomes" id="UP000273326">
    <property type="component" value="Chromosome"/>
</dbReference>
<dbReference type="Gene3D" id="3.40.1580.10">
    <property type="entry name" value="SMI1/KNR4-like"/>
    <property type="match status" value="1"/>
</dbReference>
<keyword evidence="3" id="KW-1185">Reference proteome</keyword>
<dbReference type="EMBL" id="CP034465">
    <property type="protein sequence ID" value="AZP04086.1"/>
    <property type="molecule type" value="Genomic_DNA"/>
</dbReference>
<sequence length="256" mass="29646">MPLIQNPLEKPIPIMKGNSALTSRLSSDDLPRSYYQLVSRQNGGYMENMRFSTAEPTSDGLNYGLIHYILGLHEETSHGIFQQQRNDLPDYFIVFSANEQQLFAFDYSVIDDFGEPAIRYLDLETDNWQTVAPNLAALLEKTNSYQMEIPLVGKMTLSEVEHSLLLAKDAAYLENLWLHLEDGFDKQWLFNWLAFFAEHAEVSFRKATLQALETQLLYFRLQLPKNAEDVLDLFLSDEKEDLCMQAEILRKEYKDN</sequence>
<gene>
    <name evidence="2" type="ORF">EJN90_05055</name>
</gene>
<feature type="domain" description="Knr4/Smi1-like" evidence="1">
    <location>
        <begin position="30"/>
        <end position="140"/>
    </location>
</feature>
<evidence type="ECO:0000259" key="1">
    <source>
        <dbReference type="Pfam" id="PF09346"/>
    </source>
</evidence>
<evidence type="ECO:0000313" key="2">
    <source>
        <dbReference type="EMBL" id="AZP04086.1"/>
    </source>
</evidence>
<dbReference type="SUPFAM" id="SSF160631">
    <property type="entry name" value="SMI1/KNR4-like"/>
    <property type="match status" value="1"/>
</dbReference>
<dbReference type="InterPro" id="IPR037883">
    <property type="entry name" value="Knr4/Smi1-like_sf"/>
</dbReference>
<organism evidence="2 3">
    <name type="scientific">Jeotgalibaca ciconiae</name>
    <dbReference type="NCBI Taxonomy" id="2496265"/>
    <lineage>
        <taxon>Bacteria</taxon>
        <taxon>Bacillati</taxon>
        <taxon>Bacillota</taxon>
        <taxon>Bacilli</taxon>
        <taxon>Lactobacillales</taxon>
        <taxon>Carnobacteriaceae</taxon>
        <taxon>Jeotgalibaca</taxon>
    </lineage>
</organism>
<evidence type="ECO:0000313" key="3">
    <source>
        <dbReference type="Proteomes" id="UP000273326"/>
    </source>
</evidence>
<name>A0A3Q9BJX7_9LACT</name>
<dbReference type="KEGG" id="jeh:EJN90_05055"/>
<dbReference type="InterPro" id="IPR018958">
    <property type="entry name" value="Knr4/Smi1-like_dom"/>
</dbReference>
<dbReference type="AlphaFoldDB" id="A0A3Q9BJX7"/>